<feature type="non-terminal residue" evidence="1">
    <location>
        <position position="70"/>
    </location>
</feature>
<organism evidence="1 2">
    <name type="scientific">Intestinimonas massiliensis</name>
    <name type="common">ex Afouda et al. 2020</name>
    <dbReference type="NCBI Taxonomy" id="1673721"/>
    <lineage>
        <taxon>Bacteria</taxon>
        <taxon>Bacillati</taxon>
        <taxon>Bacillota</taxon>
        <taxon>Clostridia</taxon>
        <taxon>Eubacteriales</taxon>
        <taxon>Intestinimonas</taxon>
    </lineage>
</organism>
<evidence type="ECO:0000313" key="2">
    <source>
        <dbReference type="Proteomes" id="UP001204562"/>
    </source>
</evidence>
<dbReference type="InterPro" id="IPR043721">
    <property type="entry name" value="DUF5662"/>
</dbReference>
<comment type="caution">
    <text evidence="1">The sequence shown here is derived from an EMBL/GenBank/DDBJ whole genome shotgun (WGS) entry which is preliminary data.</text>
</comment>
<accession>A0AAW5JPE1</accession>
<reference evidence="1" key="1">
    <citation type="submission" date="2022-06" db="EMBL/GenBank/DDBJ databases">
        <title>Isolation of gut microbiota from human fecal samples.</title>
        <authorList>
            <person name="Pamer E.G."/>
            <person name="Barat B."/>
            <person name="Waligurski E."/>
            <person name="Medina S."/>
            <person name="Paddock L."/>
            <person name="Mostad J."/>
        </authorList>
    </citation>
    <scope>NUCLEOTIDE SEQUENCE</scope>
    <source>
        <strain evidence="1">DFI.9.91</strain>
    </source>
</reference>
<sequence length="70" mass="8580">MCPSSCRNPHHWQYWVLINDEPKEGTILIEMPYPYVIEMICDWWAFSWIKGDLSEMFAWYKDHADYIKLH</sequence>
<name>A0AAW5JPE1_9FIRM</name>
<protein>
    <submittedName>
        <fullName evidence="1">DUF5662 family protein</fullName>
    </submittedName>
</protein>
<dbReference type="Pfam" id="PF18907">
    <property type="entry name" value="DUF5662"/>
    <property type="match status" value="1"/>
</dbReference>
<proteinExistence type="predicted"/>
<gene>
    <name evidence="1" type="ORF">NE579_16340</name>
</gene>
<dbReference type="EMBL" id="JANFYS010000219">
    <property type="protein sequence ID" value="MCQ4771986.1"/>
    <property type="molecule type" value="Genomic_DNA"/>
</dbReference>
<evidence type="ECO:0000313" key="1">
    <source>
        <dbReference type="EMBL" id="MCQ4771986.1"/>
    </source>
</evidence>
<dbReference type="Proteomes" id="UP001204562">
    <property type="component" value="Unassembled WGS sequence"/>
</dbReference>
<dbReference type="AlphaFoldDB" id="A0AAW5JPE1"/>